<protein>
    <recommendedName>
        <fullName evidence="5">ZP domain-containing protein</fullName>
    </recommendedName>
</protein>
<proteinExistence type="predicted"/>
<accession>A0A3P7CDC5</accession>
<evidence type="ECO:0000313" key="3">
    <source>
        <dbReference type="EMBL" id="VDL95460.1"/>
    </source>
</evidence>
<dbReference type="Proteomes" id="UP000275846">
    <property type="component" value="Unassembled WGS sequence"/>
</dbReference>
<keyword evidence="2" id="KW-1133">Transmembrane helix</keyword>
<name>A0A3P7CDC5_SCHSO</name>
<dbReference type="AlphaFoldDB" id="A0A3P7CDC5"/>
<evidence type="ECO:0000256" key="2">
    <source>
        <dbReference type="SAM" id="Phobius"/>
    </source>
</evidence>
<feature type="compositionally biased region" description="Polar residues" evidence="1">
    <location>
        <begin position="528"/>
        <end position="537"/>
    </location>
</feature>
<evidence type="ECO:0000256" key="1">
    <source>
        <dbReference type="SAM" id="MobiDB-lite"/>
    </source>
</evidence>
<evidence type="ECO:0000313" key="4">
    <source>
        <dbReference type="Proteomes" id="UP000275846"/>
    </source>
</evidence>
<keyword evidence="2" id="KW-0472">Membrane</keyword>
<reference evidence="3 4" key="1">
    <citation type="submission" date="2018-11" db="EMBL/GenBank/DDBJ databases">
        <authorList>
            <consortium name="Pathogen Informatics"/>
        </authorList>
    </citation>
    <scope>NUCLEOTIDE SEQUENCE [LARGE SCALE GENOMIC DNA]</scope>
    <source>
        <strain evidence="3 4">NST_G2</strain>
    </source>
</reference>
<keyword evidence="2" id="KW-0812">Transmembrane</keyword>
<evidence type="ECO:0008006" key="5">
    <source>
        <dbReference type="Google" id="ProtNLM"/>
    </source>
</evidence>
<organism evidence="3 4">
    <name type="scientific">Schistocephalus solidus</name>
    <name type="common">Tapeworm</name>
    <dbReference type="NCBI Taxonomy" id="70667"/>
    <lineage>
        <taxon>Eukaryota</taxon>
        <taxon>Metazoa</taxon>
        <taxon>Spiralia</taxon>
        <taxon>Lophotrochozoa</taxon>
        <taxon>Platyhelminthes</taxon>
        <taxon>Cestoda</taxon>
        <taxon>Eucestoda</taxon>
        <taxon>Diphyllobothriidea</taxon>
        <taxon>Diphyllobothriidae</taxon>
        <taxon>Schistocephalus</taxon>
    </lineage>
</organism>
<feature type="region of interest" description="Disordered" evidence="1">
    <location>
        <begin position="483"/>
        <end position="538"/>
    </location>
</feature>
<feature type="transmembrane region" description="Helical" evidence="2">
    <location>
        <begin position="290"/>
        <end position="312"/>
    </location>
</feature>
<dbReference type="OrthoDB" id="6237626at2759"/>
<keyword evidence="4" id="KW-1185">Reference proteome</keyword>
<sequence length="772" mass="85561">MVICYQPHWEPPYEALVDRLETGEADVRLAYSGFADSSLPQCSLSALNYFDDRVLNFANEAAELWRTAFLRMSAQAVPPNLNNRRPYCLQLDLVKMTYACGIRIYQLGGGQREYQGLLEVLLDHSLYNPSKDLQIPFKCIDHHISRHREERLICSVSDLAYEIKFKSNKISGNELQTEPFPVFPLEQAYSLFIHCSIRLCRQAVLCDPTAAECLSGNQEGLMKPRSPRGPSIERWVHLNIIQSDKASLKHSKARYGNSFSKGVSGGTTENLSFESEYPCDFAVCLTQAQLVVISTVTVIVIITVGLISLIALRQKHLFPHVNAGSTRTEPLTETLQYGDPLGAIGEEGGFHNLKPYEYINCSSRISDCNPPSTYSNLVVSHEPWMQAPVFHQAPLNETLSRSSLVHNQRTDLLVIPASTVSQSKAGGYMKDFIELNPNLYTSAIVPRTVISSATNASIVPQTLLSPGENSYEHNTHGIMISNPCLSTPATRENRGQRQIQRPTKQSLPFRPRHEIKSQTTEVDAPGQAPSNDLSNGNKRLLTTLENPLHRDNEILLEAGTDKADLSSTYLRLHPISGGISKKSRRRQQVLLQVGLDPVVGFMSPMEDSLTKRQQALASTPGTGKPTEVGTSGGQIQVVRYDLSGKEVKNELGQPLPFNQIQNSEALQTHMTAGYQGTTSHIRPAAPQGLFYDCNGMWCSDQDGTVYMKTTTAADTDLAVNLQNSSLYPLMKEVRCSSQQKNTQNNNPNNTFFCKSTANSVFSTDRIEDSSLT</sequence>
<gene>
    <name evidence="3" type="ORF">SSLN_LOCUS9075</name>
</gene>
<dbReference type="EMBL" id="UYSU01035022">
    <property type="protein sequence ID" value="VDL95460.1"/>
    <property type="molecule type" value="Genomic_DNA"/>
</dbReference>
<feature type="compositionally biased region" description="Polar residues" evidence="1">
    <location>
        <begin position="483"/>
        <end position="506"/>
    </location>
</feature>